<name>A0A1Y6K768_9CHLR</name>
<sequence length="60" mass="6827">MFLVGASGFEPLASRTRTVRSIRAELRPARHDYTTAHLFDNKVNINNVTEALKIWAFLIP</sequence>
<gene>
    <name evidence="1" type="ORF">CFX1CAM_1632</name>
</gene>
<dbReference type="EMBL" id="LT859958">
    <property type="protein sequence ID" value="SMX54697.1"/>
    <property type="molecule type" value="Genomic_DNA"/>
</dbReference>
<keyword evidence="2" id="KW-1185">Reference proteome</keyword>
<accession>A0A1Y6K768</accession>
<reference evidence="2" key="1">
    <citation type="submission" date="2017-05" db="EMBL/GenBank/DDBJ databases">
        <authorList>
            <person name="Kirkegaard R."/>
            <person name="Mcilroy J S."/>
        </authorList>
    </citation>
    <scope>NUCLEOTIDE SEQUENCE [LARGE SCALE GENOMIC DNA]</scope>
</reference>
<evidence type="ECO:0000313" key="1">
    <source>
        <dbReference type="EMBL" id="SMX54697.1"/>
    </source>
</evidence>
<evidence type="ECO:0000313" key="2">
    <source>
        <dbReference type="Proteomes" id="UP000195514"/>
    </source>
</evidence>
<dbReference type="AlphaFoldDB" id="A0A1Y6K768"/>
<proteinExistence type="predicted"/>
<organism evidence="1 2">
    <name type="scientific">Candidatus Brevifilum fermentans</name>
    <dbReference type="NCBI Taxonomy" id="1986204"/>
    <lineage>
        <taxon>Bacteria</taxon>
        <taxon>Bacillati</taxon>
        <taxon>Chloroflexota</taxon>
        <taxon>Anaerolineae</taxon>
        <taxon>Anaerolineales</taxon>
        <taxon>Anaerolineaceae</taxon>
        <taxon>Candidatus Brevifilum</taxon>
    </lineage>
</organism>
<protein>
    <submittedName>
        <fullName evidence="1">Uncharacterized protein</fullName>
    </submittedName>
</protein>
<dbReference type="Proteomes" id="UP000195514">
    <property type="component" value="Chromosome I"/>
</dbReference>
<dbReference type="KEGG" id="abat:CFX1CAM_1632"/>